<dbReference type="Proteomes" id="UP001474421">
    <property type="component" value="Unassembled WGS sequence"/>
</dbReference>
<gene>
    <name evidence="2" type="ORF">NXF25_020275</name>
</gene>
<organism evidence="2 3">
    <name type="scientific">Crotalus adamanteus</name>
    <name type="common">Eastern diamondback rattlesnake</name>
    <dbReference type="NCBI Taxonomy" id="8729"/>
    <lineage>
        <taxon>Eukaryota</taxon>
        <taxon>Metazoa</taxon>
        <taxon>Chordata</taxon>
        <taxon>Craniata</taxon>
        <taxon>Vertebrata</taxon>
        <taxon>Euteleostomi</taxon>
        <taxon>Lepidosauria</taxon>
        <taxon>Squamata</taxon>
        <taxon>Bifurcata</taxon>
        <taxon>Unidentata</taxon>
        <taxon>Episquamata</taxon>
        <taxon>Toxicofera</taxon>
        <taxon>Serpentes</taxon>
        <taxon>Colubroidea</taxon>
        <taxon>Viperidae</taxon>
        <taxon>Crotalinae</taxon>
        <taxon>Crotalus</taxon>
    </lineage>
</organism>
<accession>A0AAW1B4A5</accession>
<sequence>MDRDQQLKAALFWKLPLLFQFCKGDIVINSNSSFDEDVTKKSQITLDYITEDFSNLDYSQFEEMCKKDEIRKFRIKFRNDVLRLLKDLGCINQKQLWQWSTNQKNSRSSVPTETDTTTSFSP</sequence>
<evidence type="ECO:0000313" key="3">
    <source>
        <dbReference type="Proteomes" id="UP001474421"/>
    </source>
</evidence>
<reference evidence="2 3" key="1">
    <citation type="journal article" date="2024" name="Proc. Natl. Acad. Sci. U.S.A.">
        <title>The genetic regulatory architecture and epigenomic basis for age-related changes in rattlesnake venom.</title>
        <authorList>
            <person name="Hogan M.P."/>
            <person name="Holding M.L."/>
            <person name="Nystrom G.S."/>
            <person name="Colston T.J."/>
            <person name="Bartlett D.A."/>
            <person name="Mason A.J."/>
            <person name="Ellsworth S.A."/>
            <person name="Rautsaw R.M."/>
            <person name="Lawrence K.C."/>
            <person name="Strickland J.L."/>
            <person name="He B."/>
            <person name="Fraser P."/>
            <person name="Margres M.J."/>
            <person name="Gilbert D.M."/>
            <person name="Gibbs H.L."/>
            <person name="Parkinson C.L."/>
            <person name="Rokyta D.R."/>
        </authorList>
    </citation>
    <scope>NUCLEOTIDE SEQUENCE [LARGE SCALE GENOMIC DNA]</scope>
    <source>
        <strain evidence="2">DRR0105</strain>
    </source>
</reference>
<proteinExistence type="predicted"/>
<feature type="region of interest" description="Disordered" evidence="1">
    <location>
        <begin position="100"/>
        <end position="122"/>
    </location>
</feature>
<keyword evidence="3" id="KW-1185">Reference proteome</keyword>
<dbReference type="EMBL" id="JAOTOJ010000008">
    <property type="protein sequence ID" value="KAK9396914.1"/>
    <property type="molecule type" value="Genomic_DNA"/>
</dbReference>
<keyword evidence="2" id="KW-0675">Receptor</keyword>
<evidence type="ECO:0000313" key="2">
    <source>
        <dbReference type="EMBL" id="KAK9396914.1"/>
    </source>
</evidence>
<evidence type="ECO:0000256" key="1">
    <source>
        <dbReference type="SAM" id="MobiDB-lite"/>
    </source>
</evidence>
<comment type="caution">
    <text evidence="2">The sequence shown here is derived from an EMBL/GenBank/DDBJ whole genome shotgun (WGS) entry which is preliminary data.</text>
</comment>
<dbReference type="AlphaFoldDB" id="A0AAW1B4A5"/>
<name>A0AAW1B4A5_CROAD</name>
<protein>
    <submittedName>
        <fullName evidence="2">C-C chemokine receptor type 7</fullName>
    </submittedName>
</protein>